<dbReference type="Proteomes" id="UP001431783">
    <property type="component" value="Unassembled WGS sequence"/>
</dbReference>
<reference evidence="1 2" key="1">
    <citation type="submission" date="2023-03" db="EMBL/GenBank/DDBJ databases">
        <title>Genome insight into feeding habits of ladybird beetles.</title>
        <authorList>
            <person name="Li H.-S."/>
            <person name="Huang Y.-H."/>
            <person name="Pang H."/>
        </authorList>
    </citation>
    <scope>NUCLEOTIDE SEQUENCE [LARGE SCALE GENOMIC DNA]</scope>
    <source>
        <strain evidence="1">SYSU_2023b</strain>
        <tissue evidence="1">Whole body</tissue>
    </source>
</reference>
<keyword evidence="2" id="KW-1185">Reference proteome</keyword>
<evidence type="ECO:0000313" key="2">
    <source>
        <dbReference type="Proteomes" id="UP001431783"/>
    </source>
</evidence>
<sequence length="109" mass="12594">MSDRLNITIDSQYIEIRASIYNSVRSFITINQCSVDCHTYVIVLVKVNSTDVLAIPSESVCRHRKPGLDNGPLLVLEYCPPEMERFTMESWWRMPEPKTTLPSYKEIVL</sequence>
<protein>
    <submittedName>
        <fullName evidence="1">Uncharacterized protein</fullName>
    </submittedName>
</protein>
<comment type="caution">
    <text evidence="1">The sequence shown here is derived from an EMBL/GenBank/DDBJ whole genome shotgun (WGS) entry which is preliminary data.</text>
</comment>
<name>A0AAW1VIQ2_9CUCU</name>
<evidence type="ECO:0000313" key="1">
    <source>
        <dbReference type="EMBL" id="KAK9892953.1"/>
    </source>
</evidence>
<dbReference type="AlphaFoldDB" id="A0AAW1VIQ2"/>
<dbReference type="EMBL" id="JARQZJ010000142">
    <property type="protein sequence ID" value="KAK9892953.1"/>
    <property type="molecule type" value="Genomic_DNA"/>
</dbReference>
<organism evidence="1 2">
    <name type="scientific">Henosepilachna vigintioctopunctata</name>
    <dbReference type="NCBI Taxonomy" id="420089"/>
    <lineage>
        <taxon>Eukaryota</taxon>
        <taxon>Metazoa</taxon>
        <taxon>Ecdysozoa</taxon>
        <taxon>Arthropoda</taxon>
        <taxon>Hexapoda</taxon>
        <taxon>Insecta</taxon>
        <taxon>Pterygota</taxon>
        <taxon>Neoptera</taxon>
        <taxon>Endopterygota</taxon>
        <taxon>Coleoptera</taxon>
        <taxon>Polyphaga</taxon>
        <taxon>Cucujiformia</taxon>
        <taxon>Coccinelloidea</taxon>
        <taxon>Coccinellidae</taxon>
        <taxon>Epilachninae</taxon>
        <taxon>Epilachnini</taxon>
        <taxon>Henosepilachna</taxon>
    </lineage>
</organism>
<accession>A0AAW1VIQ2</accession>
<proteinExistence type="predicted"/>
<gene>
    <name evidence="1" type="ORF">WA026_023010</name>
</gene>